<protein>
    <submittedName>
        <fullName evidence="1">Uncharacterized protein</fullName>
    </submittedName>
</protein>
<name>A0ACC1P148_9PEZI</name>
<sequence>MSSFASPSRYLGGAIEPVTDGITSETVSQQPHIDGVAKIIISIIISVFIAAVAIYFSYLWIRRRSNQIRLDDTAEGLDDGPIPLVDLPPLPGSPGASPYISSNPDFSTTELPNPRPLNDRTMGLSSHPPSMTDLATAREASSSKVGAQEDMTVSLAGPPSWPSIVFQDNQEQTSLRPPCQSTPRPDGADDSQRHNMVIEFDNDSSGSASDETIQARSDLPPLPPAGPGIETMPEVLRGYDQGHTAPNFELLVPSTIKEESIPSISKGPGAERNVGLAGNDSGFGPMTTNLQVPEAQFHKEQDAGPLGQPHTASQSSHDGNDKGPMQGREMRIDDDDEYDKPSSQIANPHPPFEGVVYGSRDNQQFLNRDEEYDPRDPRYDVRNAVRRFGKKDKGPFKPDSAQVTRPLSNDNEFQPPPTAKGTEGQYACLSRDYTNASMVPAPLNLLVQRNNTIHETSPSAAAISHHFFRRPSSGARVDIGS</sequence>
<keyword evidence="2" id="KW-1185">Reference proteome</keyword>
<organism evidence="1 2">
    <name type="scientific">Xylaria curta</name>
    <dbReference type="NCBI Taxonomy" id="42375"/>
    <lineage>
        <taxon>Eukaryota</taxon>
        <taxon>Fungi</taxon>
        <taxon>Dikarya</taxon>
        <taxon>Ascomycota</taxon>
        <taxon>Pezizomycotina</taxon>
        <taxon>Sordariomycetes</taxon>
        <taxon>Xylariomycetidae</taxon>
        <taxon>Xylariales</taxon>
        <taxon>Xylariaceae</taxon>
        <taxon>Xylaria</taxon>
    </lineage>
</organism>
<evidence type="ECO:0000313" key="1">
    <source>
        <dbReference type="EMBL" id="KAJ2984840.1"/>
    </source>
</evidence>
<dbReference type="EMBL" id="JAPDGR010001215">
    <property type="protein sequence ID" value="KAJ2984840.1"/>
    <property type="molecule type" value="Genomic_DNA"/>
</dbReference>
<comment type="caution">
    <text evidence="1">The sequence shown here is derived from an EMBL/GenBank/DDBJ whole genome shotgun (WGS) entry which is preliminary data.</text>
</comment>
<reference evidence="1" key="1">
    <citation type="submission" date="2022-10" db="EMBL/GenBank/DDBJ databases">
        <title>Genome Sequence of Xylaria curta.</title>
        <authorList>
            <person name="Buettner E."/>
        </authorList>
    </citation>
    <scope>NUCLEOTIDE SEQUENCE</scope>
    <source>
        <strain evidence="1">Babe10</strain>
    </source>
</reference>
<accession>A0ACC1P148</accession>
<proteinExistence type="predicted"/>
<evidence type="ECO:0000313" key="2">
    <source>
        <dbReference type="Proteomes" id="UP001143856"/>
    </source>
</evidence>
<dbReference type="Proteomes" id="UP001143856">
    <property type="component" value="Unassembled WGS sequence"/>
</dbReference>
<gene>
    <name evidence="1" type="ORF">NUW58_g5847</name>
</gene>